<feature type="transmembrane region" description="Helical" evidence="1">
    <location>
        <begin position="227"/>
        <end position="250"/>
    </location>
</feature>
<protein>
    <recommendedName>
        <fullName evidence="4">ABC transporter permease</fullName>
    </recommendedName>
</protein>
<evidence type="ECO:0000313" key="2">
    <source>
        <dbReference type="EMBL" id="VDC43245.1"/>
    </source>
</evidence>
<feature type="transmembrane region" description="Helical" evidence="1">
    <location>
        <begin position="157"/>
        <end position="177"/>
    </location>
</feature>
<feature type="transmembrane region" description="Helical" evidence="1">
    <location>
        <begin position="197"/>
        <end position="215"/>
    </location>
</feature>
<evidence type="ECO:0008006" key="4">
    <source>
        <dbReference type="Google" id="ProtNLM"/>
    </source>
</evidence>
<dbReference type="RefSeq" id="WP_125074651.1">
    <property type="nucleotide sequence ID" value="NZ_CP053792.1"/>
</dbReference>
<keyword evidence="1" id="KW-0472">Membrane</keyword>
<feature type="transmembrane region" description="Helical" evidence="1">
    <location>
        <begin position="405"/>
        <end position="426"/>
    </location>
</feature>
<dbReference type="AlphaFoldDB" id="A0A3P5XRX0"/>
<keyword evidence="1" id="KW-1133">Transmembrane helix</keyword>
<accession>A0A3P5XRX0</accession>
<evidence type="ECO:0000256" key="1">
    <source>
        <dbReference type="SAM" id="Phobius"/>
    </source>
</evidence>
<dbReference type="Pfam" id="PF09586">
    <property type="entry name" value="YfhO"/>
    <property type="match status" value="1"/>
</dbReference>
<proteinExistence type="predicted"/>
<evidence type="ECO:0000313" key="3">
    <source>
        <dbReference type="Proteomes" id="UP000280759"/>
    </source>
</evidence>
<dbReference type="EMBL" id="UXEP01000029">
    <property type="protein sequence ID" value="VDC43245.1"/>
    <property type="molecule type" value="Genomic_DNA"/>
</dbReference>
<dbReference type="InterPro" id="IPR018580">
    <property type="entry name" value="Uncharacterised_YfhO"/>
</dbReference>
<feature type="transmembrane region" description="Helical" evidence="1">
    <location>
        <begin position="318"/>
        <end position="335"/>
    </location>
</feature>
<keyword evidence="1" id="KW-0812">Transmembrane</keyword>
<keyword evidence="3" id="KW-1185">Reference proteome</keyword>
<feature type="transmembrane region" description="Helical" evidence="1">
    <location>
        <begin position="77"/>
        <end position="98"/>
    </location>
</feature>
<feature type="transmembrane region" description="Helical" evidence="1">
    <location>
        <begin position="7"/>
        <end position="31"/>
    </location>
</feature>
<sequence>MKHRHKWVIAGFASFFLPLSIMFIVLLSIGITHHGDKTILASDAFHQYVIFAQNFRNILHGSDSLFYTFTSGLGLNFYALISYYLGSFLSPLLFFFNLTSMPDALYFFTLIKFGLIGLTACYAFHKLYPTIKAYLIVTLSLSYSLMSFLTSQLELNSWLDVFILLPLILLGLNKLIIEKKTNLYYFSISLLFIQNYYFGYMVAIFSLLYALICLLQLKSFKLALTAFLRFTTVSLMAVLTSAVMLLPTYLDLSSYGETFSPIKQLITSNAWYLDIPAKLSLGVYDTTKFNALPMIYTGLFPLLLSLIYFTLRSVPLKVKLANAILLAFIVSSFYLQPLDLFWQGMHAPNMFLHRYAWAFSVILILLACEALSRQEEFTRQKIGIAFLLLSLLLASPYFFTQHYDFLTPSLFFLSFAFLTAYIILLIASKTKQVPLSSLISFTLIFTVLEASLNTYYQLNGIHQEWGFPTRQGYNRHLKDIDKLVKSVSKQSQPFFRMELLTPQTGNDSMKYNYHGISQFSSVRNRLSSSLLDRLGFQSLGTNLNLRYQNNTLIMDSLLGVKYNLSDRPITKFGFTKVNTSGNMILSQNHYSSPLALLTDGVYKDVNLSVNTLDNQTRLLNQLSGQSLSYFHLQPSYLISGAKQLNQQVSGQASNFQQSTIITYQVSIPKHSQLYVSMPHIIFSNPDTKEVRVRIDNHSYIYTTDNAYSFFDLGYFKEAKMATVSFIFPKNKQISFKEPHFYSLSIASYLKAINQINQKDVRVQTRANKIIANYKTKSVGSLVFTIPYDKGWSAQKDGKVIPITKAQGGFLKITVPKGSGQIILAFIPNGFKLGLFLSCLGMTLYYFFTFYQRRRRKNLK</sequence>
<feature type="transmembrane region" description="Helical" evidence="1">
    <location>
        <begin position="131"/>
        <end position="150"/>
    </location>
</feature>
<feature type="transmembrane region" description="Helical" evidence="1">
    <location>
        <begin position="383"/>
        <end position="399"/>
    </location>
</feature>
<feature type="transmembrane region" description="Helical" evidence="1">
    <location>
        <begin position="355"/>
        <end position="371"/>
    </location>
</feature>
<reference evidence="2 3" key="1">
    <citation type="submission" date="2018-10" db="EMBL/GenBank/DDBJ databases">
        <authorList>
            <consortium name="Molecular Microbiology and Infection Unit (UMMI)"/>
            <person name="Machado M."/>
        </authorList>
    </citation>
    <scope>NUCLEOTIDE SEQUENCE [LARGE SCALE GENOMIC DNA]</scope>
    <source>
        <strain evidence="2">FMV2238.02</strain>
    </source>
</reference>
<feature type="transmembrane region" description="Helical" evidence="1">
    <location>
        <begin position="832"/>
        <end position="850"/>
    </location>
</feature>
<feature type="transmembrane region" description="Helical" evidence="1">
    <location>
        <begin position="438"/>
        <end position="456"/>
    </location>
</feature>
<dbReference type="PANTHER" id="PTHR38454">
    <property type="entry name" value="INTEGRAL MEMBRANE PROTEIN-RELATED"/>
    <property type="match status" value="1"/>
</dbReference>
<gene>
    <name evidence="2" type="ORF">FMV2238Y02_17390</name>
</gene>
<organism evidence="2 3">
    <name type="scientific">Streptococcus canis</name>
    <dbReference type="NCBI Taxonomy" id="1329"/>
    <lineage>
        <taxon>Bacteria</taxon>
        <taxon>Bacillati</taxon>
        <taxon>Bacillota</taxon>
        <taxon>Bacilli</taxon>
        <taxon>Lactobacillales</taxon>
        <taxon>Streptococcaceae</taxon>
        <taxon>Streptococcus</taxon>
    </lineage>
</organism>
<dbReference type="Proteomes" id="UP000280759">
    <property type="component" value="Unassembled WGS sequence"/>
</dbReference>
<feature type="transmembrane region" description="Helical" evidence="1">
    <location>
        <begin position="291"/>
        <end position="311"/>
    </location>
</feature>
<dbReference type="PANTHER" id="PTHR38454:SF1">
    <property type="entry name" value="INTEGRAL MEMBRANE PROTEIN"/>
    <property type="match status" value="1"/>
</dbReference>
<name>A0A3P5XRX0_STRCB</name>
<feature type="transmembrane region" description="Helical" evidence="1">
    <location>
        <begin position="105"/>
        <end position="125"/>
    </location>
</feature>